<comment type="similarity">
    <text evidence="1 2">Belongs to the metallophosphoesterase superfamily. YfcE family.</text>
</comment>
<comment type="cofactor">
    <cofactor evidence="2">
        <name>a divalent metal cation</name>
        <dbReference type="ChEBI" id="CHEBI:60240"/>
    </cofactor>
</comment>
<evidence type="ECO:0000259" key="3">
    <source>
        <dbReference type="Pfam" id="PF12850"/>
    </source>
</evidence>
<organism evidence="4 5">
    <name type="scientific">Eggerthia catenaformis OT 569 = DSM 20559</name>
    <dbReference type="NCBI Taxonomy" id="999415"/>
    <lineage>
        <taxon>Bacteria</taxon>
        <taxon>Bacillati</taxon>
        <taxon>Bacillota</taxon>
        <taxon>Erysipelotrichia</taxon>
        <taxon>Erysipelotrichales</taxon>
        <taxon>Coprobacillaceae</taxon>
        <taxon>Eggerthia</taxon>
    </lineage>
</organism>
<dbReference type="EC" id="3.1.4.-" evidence="2"/>
<dbReference type="InterPro" id="IPR029052">
    <property type="entry name" value="Metallo-depent_PP-like"/>
</dbReference>
<dbReference type="NCBIfam" id="TIGR00040">
    <property type="entry name" value="yfcE"/>
    <property type="match status" value="1"/>
</dbReference>
<keyword evidence="2" id="KW-0479">Metal-binding</keyword>
<dbReference type="BioCyc" id="ECAT999415-HMP:GTTI-810-MONOMER"/>
<sequence length="184" mass="21565">MKILVVSDTHMFNDIFKEITERYKNHTDLLIHCGDSSLRKNDLLLKDYHIVVRGNHDNEDFPYIVYKDNILITHGHKEHVYEGYDNMLKKAGQHHCNICFHGHTHVASHTVIDNIHFINPGSTMMNRGSYGFGTYAIVDIKNNQITVTYYHHTQHYPVNEIVLPDGIKMLKEFKELVKVYNKRM</sequence>
<comment type="caution">
    <text evidence="4">The sequence shown here is derived from an EMBL/GenBank/DDBJ whole genome shotgun (WGS) entry which is preliminary data.</text>
</comment>
<evidence type="ECO:0000256" key="2">
    <source>
        <dbReference type="RuleBase" id="RU362039"/>
    </source>
</evidence>
<dbReference type="GO" id="GO:0016787">
    <property type="term" value="F:hydrolase activity"/>
    <property type="evidence" value="ECO:0007669"/>
    <property type="project" value="UniProtKB-UniRule"/>
</dbReference>
<dbReference type="OrthoDB" id="9800565at2"/>
<evidence type="ECO:0000256" key="1">
    <source>
        <dbReference type="ARBA" id="ARBA00008950"/>
    </source>
</evidence>
<dbReference type="PANTHER" id="PTHR11124">
    <property type="entry name" value="VACUOLAR SORTING PROTEIN VPS29"/>
    <property type="match status" value="1"/>
</dbReference>
<dbReference type="RefSeq" id="WP_004802243.1">
    <property type="nucleotide sequence ID" value="NZ_AUGJ01000008.1"/>
</dbReference>
<dbReference type="Gene3D" id="3.60.21.10">
    <property type="match status" value="1"/>
</dbReference>
<keyword evidence="5" id="KW-1185">Reference proteome</keyword>
<dbReference type="EMBL" id="AGEJ01000012">
    <property type="protein sequence ID" value="EMD17010.1"/>
    <property type="molecule type" value="Genomic_DNA"/>
</dbReference>
<dbReference type="STRING" id="999415.HMPREF9943_00788"/>
<reference evidence="4 5" key="1">
    <citation type="submission" date="2013-02" db="EMBL/GenBank/DDBJ databases">
        <title>The Genome Sequence of Lactobacillus catenaformis F0143.</title>
        <authorList>
            <consortium name="The Broad Institute Genome Sequencing Platform"/>
            <person name="Earl A."/>
            <person name="Ward D."/>
            <person name="Feldgarden M."/>
            <person name="Gevers D."/>
            <person name="Izard J."/>
            <person name="Blanton J.M."/>
            <person name="Mathney J."/>
            <person name="Dewhirst F.E."/>
            <person name="Young S.K."/>
            <person name="Zeng Q."/>
            <person name="Gargeya S."/>
            <person name="Fitzgerald M."/>
            <person name="Haas B."/>
            <person name="Abouelleil A."/>
            <person name="Alvarado L."/>
            <person name="Arachchi H.M."/>
            <person name="Berlin A."/>
            <person name="Chapman S.B."/>
            <person name="Gearin G."/>
            <person name="Goldberg J."/>
            <person name="Griggs A."/>
            <person name="Gujja S."/>
            <person name="Hansen M."/>
            <person name="Heiman D."/>
            <person name="Howarth C."/>
            <person name="Larimer J."/>
            <person name="Lui A."/>
            <person name="MacDonald P.J.P."/>
            <person name="McCowen C."/>
            <person name="Montmayeur A."/>
            <person name="Murphy C."/>
            <person name="Neiman D."/>
            <person name="Pearson M."/>
            <person name="Priest M."/>
            <person name="Roberts A."/>
            <person name="Saif S."/>
            <person name="Shea T."/>
            <person name="Sisk P."/>
            <person name="Stolte C."/>
            <person name="Sykes S."/>
            <person name="Wortman J."/>
            <person name="Nusbaum C."/>
            <person name="Birren B."/>
        </authorList>
    </citation>
    <scope>NUCLEOTIDE SEQUENCE [LARGE SCALE GENOMIC DNA]</scope>
    <source>
        <strain evidence="4 5">OT 569</strain>
    </source>
</reference>
<dbReference type="Proteomes" id="UP000011758">
    <property type="component" value="Unassembled WGS sequence"/>
</dbReference>
<evidence type="ECO:0000313" key="4">
    <source>
        <dbReference type="EMBL" id="EMD17010.1"/>
    </source>
</evidence>
<dbReference type="InterPro" id="IPR024654">
    <property type="entry name" value="Calcineurin-like_PHP_lpxH"/>
</dbReference>
<evidence type="ECO:0000313" key="5">
    <source>
        <dbReference type="Proteomes" id="UP000011758"/>
    </source>
</evidence>
<accession>M2Q286</accession>
<dbReference type="AlphaFoldDB" id="M2Q286"/>
<dbReference type="Pfam" id="PF12850">
    <property type="entry name" value="Metallophos_2"/>
    <property type="match status" value="1"/>
</dbReference>
<dbReference type="InterPro" id="IPR000979">
    <property type="entry name" value="Phosphodiesterase_MJ0936/Vps29"/>
</dbReference>
<dbReference type="eggNOG" id="COG0622">
    <property type="taxonomic scope" value="Bacteria"/>
</dbReference>
<proteinExistence type="inferred from homology"/>
<gene>
    <name evidence="4" type="ORF">HMPREF9943_00788</name>
</gene>
<name>M2Q286_9FIRM</name>
<protein>
    <recommendedName>
        <fullName evidence="2">Phosphoesterase</fullName>
        <ecNumber evidence="2">3.1.4.-</ecNumber>
    </recommendedName>
</protein>
<feature type="domain" description="Calcineurin-like phosphoesterase" evidence="3">
    <location>
        <begin position="1"/>
        <end position="142"/>
    </location>
</feature>
<dbReference type="SUPFAM" id="SSF56300">
    <property type="entry name" value="Metallo-dependent phosphatases"/>
    <property type="match status" value="1"/>
</dbReference>
<dbReference type="GO" id="GO:0046872">
    <property type="term" value="F:metal ion binding"/>
    <property type="evidence" value="ECO:0007669"/>
    <property type="project" value="UniProtKB-KW"/>
</dbReference>